<keyword evidence="8 17" id="KW-0812">Transmembrane</keyword>
<evidence type="ECO:0000256" key="8">
    <source>
        <dbReference type="ARBA" id="ARBA00022692"/>
    </source>
</evidence>
<keyword evidence="14 17" id="KW-0472">Membrane</keyword>
<gene>
    <name evidence="18" type="primary">NDUFB6</name>
    <name evidence="18" type="ORF">Y1Q_0001057</name>
</gene>
<evidence type="ECO:0000256" key="12">
    <source>
        <dbReference type="ARBA" id="ARBA00022990"/>
    </source>
</evidence>
<dbReference type="KEGG" id="amj:102564817"/>
<feature type="transmembrane region" description="Helical" evidence="17">
    <location>
        <begin position="64"/>
        <end position="84"/>
    </location>
</feature>
<sequence>MSEYTPDERLRLQQLRSLRRRWLKDQELSPREPVLPPRRLGPVEAFWHRFLQPGGVWRYQVFRAYRGGVFAVCFLLIPTWVIYYHVKYQVMNKPCGLVCSKPRIFPGDTILETGEVVPPLAEEISGHH</sequence>
<evidence type="ECO:0000256" key="6">
    <source>
        <dbReference type="ARBA" id="ARBA00022448"/>
    </source>
</evidence>
<dbReference type="InterPro" id="IPR019174">
    <property type="entry name" value="NADH_DH_b-subcmplx_su6"/>
</dbReference>
<evidence type="ECO:0000256" key="9">
    <source>
        <dbReference type="ARBA" id="ARBA00022792"/>
    </source>
</evidence>
<dbReference type="GeneID" id="102564817"/>
<dbReference type="eggNOG" id="KOG4633">
    <property type="taxonomic scope" value="Eukaryota"/>
</dbReference>
<evidence type="ECO:0000256" key="15">
    <source>
        <dbReference type="ARBA" id="ARBA00029949"/>
    </source>
</evidence>
<evidence type="ECO:0000256" key="16">
    <source>
        <dbReference type="ARBA" id="ARBA00030214"/>
    </source>
</evidence>
<dbReference type="EMBL" id="AKHW03003207">
    <property type="protein sequence ID" value="KYO35177.1"/>
    <property type="molecule type" value="Genomic_DNA"/>
</dbReference>
<keyword evidence="11 17" id="KW-1133">Transmembrane helix</keyword>
<keyword evidence="6" id="KW-0813">Transport</keyword>
<comment type="similarity">
    <text evidence="3">Belongs to the complex I NDUFB6 subunit family.</text>
</comment>
<keyword evidence="19" id="KW-1185">Reference proteome</keyword>
<evidence type="ECO:0000256" key="13">
    <source>
        <dbReference type="ARBA" id="ARBA00023128"/>
    </source>
</evidence>
<dbReference type="RefSeq" id="XP_006265522.1">
    <property type="nucleotide sequence ID" value="XM_006265460.4"/>
</dbReference>
<evidence type="ECO:0000313" key="19">
    <source>
        <dbReference type="Proteomes" id="UP000050525"/>
    </source>
</evidence>
<evidence type="ECO:0000256" key="17">
    <source>
        <dbReference type="SAM" id="Phobius"/>
    </source>
</evidence>
<comment type="subunit">
    <text evidence="4">Complex I is composed of 45 different subunits.</text>
</comment>
<comment type="caution">
    <text evidence="18">The sequence shown here is derived from an EMBL/GenBank/DDBJ whole genome shotgun (WGS) entry which is preliminary data.</text>
</comment>
<keyword evidence="7" id="KW-0679">Respiratory chain</keyword>
<accession>A0A151NED4</accession>
<evidence type="ECO:0000256" key="2">
    <source>
        <dbReference type="ARBA" id="ARBA00004298"/>
    </source>
</evidence>
<dbReference type="GO" id="GO:0006120">
    <property type="term" value="P:mitochondrial electron transport, NADH to ubiquinone"/>
    <property type="evidence" value="ECO:0007669"/>
    <property type="project" value="InterPro"/>
</dbReference>
<evidence type="ECO:0000256" key="11">
    <source>
        <dbReference type="ARBA" id="ARBA00022989"/>
    </source>
</evidence>
<reference evidence="18 19" key="1">
    <citation type="journal article" date="2012" name="Genome Biol.">
        <title>Sequencing three crocodilian genomes to illuminate the evolution of archosaurs and amniotes.</title>
        <authorList>
            <person name="St John J.A."/>
            <person name="Braun E.L."/>
            <person name="Isberg S.R."/>
            <person name="Miles L.G."/>
            <person name="Chong A.Y."/>
            <person name="Gongora J."/>
            <person name="Dalzell P."/>
            <person name="Moran C."/>
            <person name="Bed'hom B."/>
            <person name="Abzhanov A."/>
            <person name="Burgess S.C."/>
            <person name="Cooksey A.M."/>
            <person name="Castoe T.A."/>
            <person name="Crawford N.G."/>
            <person name="Densmore L.D."/>
            <person name="Drew J.C."/>
            <person name="Edwards S.V."/>
            <person name="Faircloth B.C."/>
            <person name="Fujita M.K."/>
            <person name="Greenwold M.J."/>
            <person name="Hoffmann F.G."/>
            <person name="Howard J.M."/>
            <person name="Iguchi T."/>
            <person name="Janes D.E."/>
            <person name="Khan S.Y."/>
            <person name="Kohno S."/>
            <person name="de Koning A.J."/>
            <person name="Lance S.L."/>
            <person name="McCarthy F.M."/>
            <person name="McCormack J.E."/>
            <person name="Merchant M.E."/>
            <person name="Peterson D.G."/>
            <person name="Pollock D.D."/>
            <person name="Pourmand N."/>
            <person name="Raney B.J."/>
            <person name="Roessler K.A."/>
            <person name="Sanford J.R."/>
            <person name="Sawyer R.H."/>
            <person name="Schmidt C.J."/>
            <person name="Triplett E.W."/>
            <person name="Tuberville T.D."/>
            <person name="Venegas-Anaya M."/>
            <person name="Howard J.T."/>
            <person name="Jarvis E.D."/>
            <person name="Guillette L.J.Jr."/>
            <person name="Glenn T.C."/>
            <person name="Green R.E."/>
            <person name="Ray D.A."/>
        </authorList>
    </citation>
    <scope>NUCLEOTIDE SEQUENCE [LARGE SCALE GENOMIC DNA]</scope>
    <source>
        <strain evidence="18">KSC_2009_1</strain>
    </source>
</reference>
<keyword evidence="12" id="KW-0007">Acetylation</keyword>
<evidence type="ECO:0000256" key="5">
    <source>
        <dbReference type="ARBA" id="ARBA00018675"/>
    </source>
</evidence>
<dbReference type="STRING" id="8496.A0A151NED4"/>
<dbReference type="Pfam" id="PF09782">
    <property type="entry name" value="NDUF_B6"/>
    <property type="match status" value="1"/>
</dbReference>
<evidence type="ECO:0000256" key="1">
    <source>
        <dbReference type="ARBA" id="ARBA00003195"/>
    </source>
</evidence>
<dbReference type="CTD" id="4712"/>
<dbReference type="AlphaFoldDB" id="A0A151NED4"/>
<evidence type="ECO:0000313" key="18">
    <source>
        <dbReference type="EMBL" id="KYO35177.1"/>
    </source>
</evidence>
<dbReference type="GO" id="GO:0005743">
    <property type="term" value="C:mitochondrial inner membrane"/>
    <property type="evidence" value="ECO:0007669"/>
    <property type="project" value="UniProtKB-SubCell"/>
</dbReference>
<comment type="function">
    <text evidence="1">Accessory subunit of the mitochondrial membrane respiratory chain NADH dehydrogenase (Complex I), that is believed not to be involved in catalysis. Complex I functions in the transfer of electrons from NADH to the respiratory chain. The immediate electron acceptor for the enzyme is believed to be ubiquinone.</text>
</comment>
<evidence type="ECO:0000256" key="10">
    <source>
        <dbReference type="ARBA" id="ARBA00022982"/>
    </source>
</evidence>
<evidence type="ECO:0000256" key="4">
    <source>
        <dbReference type="ARBA" id="ARBA00011533"/>
    </source>
</evidence>
<evidence type="ECO:0000256" key="3">
    <source>
        <dbReference type="ARBA" id="ARBA00007771"/>
    </source>
</evidence>
<keyword evidence="9" id="KW-0999">Mitochondrion inner membrane</keyword>
<protein>
    <recommendedName>
        <fullName evidence="5">NADH dehydrogenase [ubiquinone] 1 beta subcomplex subunit 6</fullName>
    </recommendedName>
    <alternativeName>
        <fullName evidence="16">Complex I-B17</fullName>
    </alternativeName>
    <alternativeName>
        <fullName evidence="15">NADH-ubiquinone oxidoreductase B17 subunit</fullName>
    </alternativeName>
</protein>
<dbReference type="Proteomes" id="UP000050525">
    <property type="component" value="Unassembled WGS sequence"/>
</dbReference>
<name>A0A151NED4_ALLMI</name>
<keyword evidence="13" id="KW-0496">Mitochondrion</keyword>
<proteinExistence type="inferred from homology"/>
<dbReference type="PANTHER" id="PTHR15083">
    <property type="entry name" value="NADH DEHYDROGENASE [UBIQUINONE] 1 BETA SUBCOMPLEX SUBUNIT 6"/>
    <property type="match status" value="1"/>
</dbReference>
<comment type="subcellular location">
    <subcellularLocation>
        <location evidence="2">Mitochondrion inner membrane</location>
        <topology evidence="2">Single-pass membrane protein</topology>
        <orientation evidence="2">Matrix side</orientation>
    </subcellularLocation>
</comment>
<dbReference type="OrthoDB" id="5824032at2759"/>
<dbReference type="PhylomeDB" id="A0A151NED4"/>
<evidence type="ECO:0000256" key="7">
    <source>
        <dbReference type="ARBA" id="ARBA00022660"/>
    </source>
</evidence>
<evidence type="ECO:0000256" key="14">
    <source>
        <dbReference type="ARBA" id="ARBA00023136"/>
    </source>
</evidence>
<dbReference type="PANTHER" id="PTHR15083:SF0">
    <property type="entry name" value="NADH DEHYDROGENASE [UBIQUINONE] 1 BETA SUBCOMPLEX SUBUNIT 6"/>
    <property type="match status" value="1"/>
</dbReference>
<organism evidence="18 19">
    <name type="scientific">Alligator mississippiensis</name>
    <name type="common">American alligator</name>
    <dbReference type="NCBI Taxonomy" id="8496"/>
    <lineage>
        <taxon>Eukaryota</taxon>
        <taxon>Metazoa</taxon>
        <taxon>Chordata</taxon>
        <taxon>Craniata</taxon>
        <taxon>Vertebrata</taxon>
        <taxon>Euteleostomi</taxon>
        <taxon>Archelosauria</taxon>
        <taxon>Archosauria</taxon>
        <taxon>Crocodylia</taxon>
        <taxon>Alligatoridae</taxon>
        <taxon>Alligatorinae</taxon>
        <taxon>Alligator</taxon>
    </lineage>
</organism>
<keyword evidence="10" id="KW-0249">Electron transport</keyword>